<comment type="function">
    <text evidence="2">Functions in two distinct reactions of the de novo folate biosynthetic pathway. Catalyzes the addition of a glutamate residue to dihydropteroate (7,8-dihydropteroate or H2Pte) to form dihydrofolate (7,8-dihydrofolate monoglutamate or H2Pte-Glu). Also catalyzes successive additions of L-glutamate to tetrahydrofolate or 10-formyltetrahydrofolate or 5,10-methylenetetrahydrofolate, leading to folylpolyglutamate derivatives.</text>
</comment>
<evidence type="ECO:0000256" key="18">
    <source>
        <dbReference type="ARBA" id="ARBA00047493"/>
    </source>
</evidence>
<comment type="catalytic activity">
    <reaction evidence="19">
        <text>10-formyltetrahydrofolyl-(gamma-L-Glu)(n) + L-glutamate + ATP = 10-formyltetrahydrofolyl-(gamma-L-Glu)(n+1) + ADP + phosphate + H(+)</text>
        <dbReference type="Rhea" id="RHEA:51904"/>
        <dbReference type="Rhea" id="RHEA-COMP:13088"/>
        <dbReference type="Rhea" id="RHEA-COMP:14300"/>
        <dbReference type="ChEBI" id="CHEBI:15378"/>
        <dbReference type="ChEBI" id="CHEBI:29985"/>
        <dbReference type="ChEBI" id="CHEBI:30616"/>
        <dbReference type="ChEBI" id="CHEBI:43474"/>
        <dbReference type="ChEBI" id="CHEBI:134413"/>
        <dbReference type="ChEBI" id="CHEBI:456216"/>
        <dbReference type="EC" id="6.3.2.17"/>
    </reaction>
</comment>
<keyword evidence="11 22" id="KW-0547">Nucleotide-binding</keyword>
<keyword evidence="10" id="KW-0479">Metal-binding</keyword>
<feature type="domain" description="Mur ligase C-terminal" evidence="23">
    <location>
        <begin position="326"/>
        <end position="453"/>
    </location>
</feature>
<dbReference type="PANTHER" id="PTHR11136">
    <property type="entry name" value="FOLYLPOLYGLUTAMATE SYNTHASE-RELATED"/>
    <property type="match status" value="1"/>
</dbReference>
<evidence type="ECO:0000256" key="5">
    <source>
        <dbReference type="ARBA" id="ARBA00008276"/>
    </source>
</evidence>
<evidence type="ECO:0000256" key="14">
    <source>
        <dbReference type="ARBA" id="ARBA00022909"/>
    </source>
</evidence>
<dbReference type="Gene3D" id="3.40.1190.10">
    <property type="entry name" value="Mur-like, catalytic domain"/>
    <property type="match status" value="1"/>
</dbReference>
<proteinExistence type="inferred from homology"/>
<dbReference type="InterPro" id="IPR018109">
    <property type="entry name" value="Folylpolyglutamate_synth_CS"/>
</dbReference>
<dbReference type="Gene3D" id="3.90.190.20">
    <property type="entry name" value="Mur ligase, C-terminal domain"/>
    <property type="match status" value="1"/>
</dbReference>
<dbReference type="GO" id="GO:0005524">
    <property type="term" value="F:ATP binding"/>
    <property type="evidence" value="ECO:0007669"/>
    <property type="project" value="UniProtKB-KW"/>
</dbReference>
<dbReference type="InterPro" id="IPR004101">
    <property type="entry name" value="Mur_ligase_C"/>
</dbReference>
<dbReference type="InterPro" id="IPR001645">
    <property type="entry name" value="Folylpolyglutamate_synth"/>
</dbReference>
<keyword evidence="14" id="KW-0289">Folate biosynthesis</keyword>
<evidence type="ECO:0000256" key="1">
    <source>
        <dbReference type="ARBA" id="ARBA00001946"/>
    </source>
</evidence>
<evidence type="ECO:0000256" key="21">
    <source>
        <dbReference type="ARBA" id="ARBA00049161"/>
    </source>
</evidence>
<sequence>MSSFPPIVSRQTALDYLLGRINYERTVTVPHQGKGFRLQRMQSLLALLGNPHYNWPAVHITGTKGKGSTSLMMASILMASGYKVGLYTSPHLEHLEERFVVDGQQISSEVLVELVREIRSAVDQLDAEAEARGDLEGGPTFFEVTTAMAMLHFAREKVDIAVLEVGLGGRLDSTNVCHPIATAITSISFDHMRQLGNTLDAIAREKAGIIKPGVPMICGVLANEPREAIEAIASEQRAPLVQLGKEFEAIDLGASPSGGQLMHYREPSGREGAWELNDVELAMPGAHQVRNGAIAIAICHQLVQQGYRISPATIRQGLASARAQARIERVNIRPAVILDVAHNVASIEALADVISQQFSSHRKILILASSRDKETSAMLGALLPLFDHVILTCYLLNPRAVEPPQLLEMARRVLSESKLPEPMLETADSPASAYARAMELAGGEDLVCITGSFFLAGEIRPLLKR</sequence>
<dbReference type="KEGG" id="psl:Psta_2390"/>
<dbReference type="InterPro" id="IPR036615">
    <property type="entry name" value="Mur_ligase_C_dom_sf"/>
</dbReference>
<dbReference type="Proteomes" id="UP000001887">
    <property type="component" value="Chromosome"/>
</dbReference>
<dbReference type="PIRSF" id="PIRSF001563">
    <property type="entry name" value="Folylpolyglu_synth"/>
    <property type="match status" value="1"/>
</dbReference>
<comment type="catalytic activity">
    <reaction evidence="21">
        <text>7,8-dihydropteroate + L-glutamate + ATP = 7,8-dihydrofolate + ADP + phosphate + H(+)</text>
        <dbReference type="Rhea" id="RHEA:23584"/>
        <dbReference type="ChEBI" id="CHEBI:15378"/>
        <dbReference type="ChEBI" id="CHEBI:17839"/>
        <dbReference type="ChEBI" id="CHEBI:29985"/>
        <dbReference type="ChEBI" id="CHEBI:30616"/>
        <dbReference type="ChEBI" id="CHEBI:43474"/>
        <dbReference type="ChEBI" id="CHEBI:57451"/>
        <dbReference type="ChEBI" id="CHEBI:456216"/>
        <dbReference type="EC" id="6.3.2.12"/>
    </reaction>
</comment>
<evidence type="ECO:0000256" key="20">
    <source>
        <dbReference type="ARBA" id="ARBA00049035"/>
    </source>
</evidence>
<dbReference type="GO" id="GO:0004326">
    <property type="term" value="F:tetrahydrofolylpolyglutamate synthase activity"/>
    <property type="evidence" value="ECO:0007669"/>
    <property type="project" value="UniProtKB-EC"/>
</dbReference>
<evidence type="ECO:0000256" key="12">
    <source>
        <dbReference type="ARBA" id="ARBA00022840"/>
    </source>
</evidence>
<evidence type="ECO:0000256" key="15">
    <source>
        <dbReference type="ARBA" id="ARBA00030048"/>
    </source>
</evidence>
<comment type="similarity">
    <text evidence="5 22">Belongs to the folylpolyglutamate synthase family.</text>
</comment>
<evidence type="ECO:0000256" key="17">
    <source>
        <dbReference type="ARBA" id="ARBA00032510"/>
    </source>
</evidence>
<comment type="pathway">
    <text evidence="4">Cofactor biosynthesis; tetrahydrofolylpolyglutamate biosynthesis.</text>
</comment>
<dbReference type="InterPro" id="IPR036565">
    <property type="entry name" value="Mur-like_cat_sf"/>
</dbReference>
<evidence type="ECO:0000256" key="13">
    <source>
        <dbReference type="ARBA" id="ARBA00022842"/>
    </source>
</evidence>
<dbReference type="eggNOG" id="COG0285">
    <property type="taxonomic scope" value="Bacteria"/>
</dbReference>
<comment type="catalytic activity">
    <reaction evidence="18">
        <text>(6S)-5,6,7,8-tetrahydrofolyl-(gamma-L-Glu)(n) + L-glutamate + ATP = (6S)-5,6,7,8-tetrahydrofolyl-(gamma-L-Glu)(n+1) + ADP + phosphate + H(+)</text>
        <dbReference type="Rhea" id="RHEA:10580"/>
        <dbReference type="Rhea" id="RHEA-COMP:14738"/>
        <dbReference type="Rhea" id="RHEA-COMP:14740"/>
        <dbReference type="ChEBI" id="CHEBI:15378"/>
        <dbReference type="ChEBI" id="CHEBI:29985"/>
        <dbReference type="ChEBI" id="CHEBI:30616"/>
        <dbReference type="ChEBI" id="CHEBI:43474"/>
        <dbReference type="ChEBI" id="CHEBI:141005"/>
        <dbReference type="ChEBI" id="CHEBI:456216"/>
        <dbReference type="EC" id="6.3.2.17"/>
    </reaction>
</comment>
<evidence type="ECO:0000256" key="4">
    <source>
        <dbReference type="ARBA" id="ARBA00005150"/>
    </source>
</evidence>
<evidence type="ECO:0000256" key="7">
    <source>
        <dbReference type="ARBA" id="ARBA00013025"/>
    </source>
</evidence>
<dbReference type="Pfam" id="PF02875">
    <property type="entry name" value="Mur_ligase_C"/>
    <property type="match status" value="1"/>
</dbReference>
<evidence type="ECO:0000256" key="10">
    <source>
        <dbReference type="ARBA" id="ARBA00022723"/>
    </source>
</evidence>
<evidence type="ECO:0000256" key="16">
    <source>
        <dbReference type="ARBA" id="ARBA00030592"/>
    </source>
</evidence>
<evidence type="ECO:0000256" key="2">
    <source>
        <dbReference type="ARBA" id="ARBA00002714"/>
    </source>
</evidence>
<evidence type="ECO:0000259" key="24">
    <source>
        <dbReference type="Pfam" id="PF08245"/>
    </source>
</evidence>
<dbReference type="GO" id="GO:0008841">
    <property type="term" value="F:dihydrofolate synthase activity"/>
    <property type="evidence" value="ECO:0007669"/>
    <property type="project" value="UniProtKB-EC"/>
</dbReference>
<dbReference type="GO" id="GO:0046656">
    <property type="term" value="P:folic acid biosynthetic process"/>
    <property type="evidence" value="ECO:0007669"/>
    <property type="project" value="UniProtKB-KW"/>
</dbReference>
<keyword evidence="13" id="KW-0460">Magnesium</keyword>
<dbReference type="STRING" id="530564.Psta_2390"/>
<dbReference type="HOGENOM" id="CLU_015869_1_2_0"/>
<evidence type="ECO:0000256" key="22">
    <source>
        <dbReference type="PIRNR" id="PIRNR001563"/>
    </source>
</evidence>
<feature type="domain" description="Mur ligase central" evidence="24">
    <location>
        <begin position="60"/>
        <end position="298"/>
    </location>
</feature>
<comment type="catalytic activity">
    <reaction evidence="20">
        <text>(6R)-5,10-methylenetetrahydrofolyl-(gamma-L-Glu)(n) + L-glutamate + ATP = (6R)-5,10-methylenetetrahydrofolyl-(gamma-L-Glu)(n+1) + ADP + phosphate + H(+)</text>
        <dbReference type="Rhea" id="RHEA:51912"/>
        <dbReference type="Rhea" id="RHEA-COMP:13257"/>
        <dbReference type="Rhea" id="RHEA-COMP:13258"/>
        <dbReference type="ChEBI" id="CHEBI:15378"/>
        <dbReference type="ChEBI" id="CHEBI:29985"/>
        <dbReference type="ChEBI" id="CHEBI:30616"/>
        <dbReference type="ChEBI" id="CHEBI:43474"/>
        <dbReference type="ChEBI" id="CHEBI:136572"/>
        <dbReference type="ChEBI" id="CHEBI:456216"/>
        <dbReference type="EC" id="6.3.2.17"/>
    </reaction>
</comment>
<evidence type="ECO:0000256" key="8">
    <source>
        <dbReference type="ARBA" id="ARBA00019357"/>
    </source>
</evidence>
<evidence type="ECO:0000256" key="19">
    <source>
        <dbReference type="ARBA" id="ARBA00047808"/>
    </source>
</evidence>
<accession>D2R4J4</accession>
<dbReference type="NCBIfam" id="TIGR01499">
    <property type="entry name" value="folC"/>
    <property type="match status" value="1"/>
</dbReference>
<organism evidence="25 26">
    <name type="scientific">Pirellula staleyi (strain ATCC 27377 / DSM 6068 / ICPB 4128)</name>
    <name type="common">Pirella staleyi</name>
    <dbReference type="NCBI Taxonomy" id="530564"/>
    <lineage>
        <taxon>Bacteria</taxon>
        <taxon>Pseudomonadati</taxon>
        <taxon>Planctomycetota</taxon>
        <taxon>Planctomycetia</taxon>
        <taxon>Pirellulales</taxon>
        <taxon>Pirellulaceae</taxon>
        <taxon>Pirellula</taxon>
    </lineage>
</organism>
<comment type="cofactor">
    <cofactor evidence="1">
        <name>Mg(2+)</name>
        <dbReference type="ChEBI" id="CHEBI:18420"/>
    </cofactor>
</comment>
<dbReference type="EC" id="6.3.2.12" evidence="6"/>
<dbReference type="SUPFAM" id="SSF53244">
    <property type="entry name" value="MurD-like peptide ligases, peptide-binding domain"/>
    <property type="match status" value="1"/>
</dbReference>
<dbReference type="EC" id="6.3.2.17" evidence="7"/>
<evidence type="ECO:0000313" key="26">
    <source>
        <dbReference type="Proteomes" id="UP000001887"/>
    </source>
</evidence>
<name>D2R4J4_PIRSD</name>
<evidence type="ECO:0000256" key="11">
    <source>
        <dbReference type="ARBA" id="ARBA00022741"/>
    </source>
</evidence>
<keyword evidence="26" id="KW-1185">Reference proteome</keyword>
<dbReference type="Pfam" id="PF08245">
    <property type="entry name" value="Mur_ligase_M"/>
    <property type="match status" value="1"/>
</dbReference>
<evidence type="ECO:0000313" key="25">
    <source>
        <dbReference type="EMBL" id="ADB17060.1"/>
    </source>
</evidence>
<evidence type="ECO:0000256" key="9">
    <source>
        <dbReference type="ARBA" id="ARBA00022598"/>
    </source>
</evidence>
<reference evidence="25 26" key="1">
    <citation type="journal article" date="2009" name="Stand. Genomic Sci.">
        <title>Complete genome sequence of Pirellula staleyi type strain (ATCC 27377).</title>
        <authorList>
            <person name="Clum A."/>
            <person name="Tindall B.J."/>
            <person name="Sikorski J."/>
            <person name="Ivanova N."/>
            <person name="Mavrommatis K."/>
            <person name="Lucas S."/>
            <person name="Glavina del Rio T."/>
            <person name="Nolan M."/>
            <person name="Chen F."/>
            <person name="Tice H."/>
            <person name="Pitluck S."/>
            <person name="Cheng J.F."/>
            <person name="Chertkov O."/>
            <person name="Brettin T."/>
            <person name="Han C."/>
            <person name="Detter J.C."/>
            <person name="Kuske C."/>
            <person name="Bruce D."/>
            <person name="Goodwin L."/>
            <person name="Ovchinikova G."/>
            <person name="Pati A."/>
            <person name="Mikhailova N."/>
            <person name="Chen A."/>
            <person name="Palaniappan K."/>
            <person name="Land M."/>
            <person name="Hauser L."/>
            <person name="Chang Y.J."/>
            <person name="Jeffries C.D."/>
            <person name="Chain P."/>
            <person name="Rohde M."/>
            <person name="Goker M."/>
            <person name="Bristow J."/>
            <person name="Eisen J.A."/>
            <person name="Markowitz V."/>
            <person name="Hugenholtz P."/>
            <person name="Kyrpides N.C."/>
            <person name="Klenk H.P."/>
            <person name="Lapidus A."/>
        </authorList>
    </citation>
    <scope>NUCLEOTIDE SEQUENCE [LARGE SCALE GENOMIC DNA]</scope>
    <source>
        <strain evidence="26">ATCC 27377 / DSM 6068 / ICPB 4128</strain>
    </source>
</reference>
<keyword evidence="9 22" id="KW-0436">Ligase</keyword>
<dbReference type="PROSITE" id="PS01011">
    <property type="entry name" value="FOLYLPOLYGLU_SYNT_1"/>
    <property type="match status" value="1"/>
</dbReference>
<evidence type="ECO:0000259" key="23">
    <source>
        <dbReference type="Pfam" id="PF02875"/>
    </source>
</evidence>
<keyword evidence="12 22" id="KW-0067">ATP-binding</keyword>
<dbReference type="OrthoDB" id="9809356at2"/>
<evidence type="ECO:0000256" key="6">
    <source>
        <dbReference type="ARBA" id="ARBA00013023"/>
    </source>
</evidence>
<comment type="pathway">
    <text evidence="3">Cofactor biosynthesis; tetrahydrofolate biosynthesis; 7,8-dihydrofolate from 2-amino-4-hydroxy-6-hydroxymethyl-7,8-dihydropteridine diphosphate and 4-aminobenzoate: step 2/2.</text>
</comment>
<dbReference type="InterPro" id="IPR013221">
    <property type="entry name" value="Mur_ligase_cen"/>
</dbReference>
<dbReference type="SUPFAM" id="SSF53623">
    <property type="entry name" value="MurD-like peptide ligases, catalytic domain"/>
    <property type="match status" value="1"/>
</dbReference>
<dbReference type="PANTHER" id="PTHR11136:SF0">
    <property type="entry name" value="DIHYDROFOLATE SYNTHETASE-RELATED"/>
    <property type="match status" value="1"/>
</dbReference>
<evidence type="ECO:0000256" key="3">
    <source>
        <dbReference type="ARBA" id="ARBA00004799"/>
    </source>
</evidence>
<dbReference type="GO" id="GO:0046872">
    <property type="term" value="F:metal ion binding"/>
    <property type="evidence" value="ECO:0007669"/>
    <property type="project" value="UniProtKB-KW"/>
</dbReference>
<dbReference type="AlphaFoldDB" id="D2R4J4"/>
<dbReference type="GO" id="GO:0005737">
    <property type="term" value="C:cytoplasm"/>
    <property type="evidence" value="ECO:0007669"/>
    <property type="project" value="TreeGrafter"/>
</dbReference>
<gene>
    <name evidence="25" type="ordered locus">Psta_2390</name>
</gene>
<dbReference type="FunFam" id="3.40.1190.10:FF:000011">
    <property type="entry name" value="Folylpolyglutamate synthase/dihydrofolate synthase"/>
    <property type="match status" value="1"/>
</dbReference>
<dbReference type="EMBL" id="CP001848">
    <property type="protein sequence ID" value="ADB17060.1"/>
    <property type="molecule type" value="Genomic_DNA"/>
</dbReference>
<protein>
    <recommendedName>
        <fullName evidence="8">Dihydrofolate synthase/folylpolyglutamate synthase</fullName>
        <ecNumber evidence="6">6.3.2.12</ecNumber>
        <ecNumber evidence="7">6.3.2.17</ecNumber>
    </recommendedName>
    <alternativeName>
        <fullName evidence="17">Folylpoly-gamma-glutamate synthetase-dihydrofolate synthetase</fullName>
    </alternativeName>
    <alternativeName>
        <fullName evidence="15">Folylpolyglutamate synthetase</fullName>
    </alternativeName>
    <alternativeName>
        <fullName evidence="16">Tetrahydrofolylpolyglutamate synthase</fullName>
    </alternativeName>
</protein>